<gene>
    <name evidence="2" type="ORF">AVEN_163068_1</name>
</gene>
<proteinExistence type="predicted"/>
<name>A0A4Y2P338_ARAVE</name>
<dbReference type="AlphaFoldDB" id="A0A4Y2P338"/>
<comment type="caution">
    <text evidence="2">The sequence shown here is derived from an EMBL/GenBank/DDBJ whole genome shotgun (WGS) entry which is preliminary data.</text>
</comment>
<dbReference type="Proteomes" id="UP000499080">
    <property type="component" value="Unassembled WGS sequence"/>
</dbReference>
<keyword evidence="3" id="KW-1185">Reference proteome</keyword>
<feature type="region of interest" description="Disordered" evidence="1">
    <location>
        <begin position="53"/>
        <end position="83"/>
    </location>
</feature>
<accession>A0A4Y2P338</accession>
<sequence length="83" mass="9363">MRGWCLRSVTGLFSTERNLSKFVELDSGASSTVSFPRDRPSARFQVYPVQEPANGCEQRQHWPSANSRPPDAGPFRARDPCHE</sequence>
<protein>
    <submittedName>
        <fullName evidence="2">Uncharacterized protein</fullName>
    </submittedName>
</protein>
<organism evidence="2 3">
    <name type="scientific">Araneus ventricosus</name>
    <name type="common">Orbweaver spider</name>
    <name type="synonym">Epeira ventricosa</name>
    <dbReference type="NCBI Taxonomy" id="182803"/>
    <lineage>
        <taxon>Eukaryota</taxon>
        <taxon>Metazoa</taxon>
        <taxon>Ecdysozoa</taxon>
        <taxon>Arthropoda</taxon>
        <taxon>Chelicerata</taxon>
        <taxon>Arachnida</taxon>
        <taxon>Araneae</taxon>
        <taxon>Araneomorphae</taxon>
        <taxon>Entelegynae</taxon>
        <taxon>Araneoidea</taxon>
        <taxon>Araneidae</taxon>
        <taxon>Araneus</taxon>
    </lineage>
</organism>
<dbReference type="EMBL" id="BGPR01010223">
    <property type="protein sequence ID" value="GBN44950.1"/>
    <property type="molecule type" value="Genomic_DNA"/>
</dbReference>
<evidence type="ECO:0000313" key="2">
    <source>
        <dbReference type="EMBL" id="GBN44950.1"/>
    </source>
</evidence>
<evidence type="ECO:0000313" key="3">
    <source>
        <dbReference type="Proteomes" id="UP000499080"/>
    </source>
</evidence>
<evidence type="ECO:0000256" key="1">
    <source>
        <dbReference type="SAM" id="MobiDB-lite"/>
    </source>
</evidence>
<reference evidence="2 3" key="1">
    <citation type="journal article" date="2019" name="Sci. Rep.">
        <title>Orb-weaving spider Araneus ventricosus genome elucidates the spidroin gene catalogue.</title>
        <authorList>
            <person name="Kono N."/>
            <person name="Nakamura H."/>
            <person name="Ohtoshi R."/>
            <person name="Moran D.A.P."/>
            <person name="Shinohara A."/>
            <person name="Yoshida Y."/>
            <person name="Fujiwara M."/>
            <person name="Mori M."/>
            <person name="Tomita M."/>
            <person name="Arakawa K."/>
        </authorList>
    </citation>
    <scope>NUCLEOTIDE SEQUENCE [LARGE SCALE GENOMIC DNA]</scope>
</reference>